<organism evidence="11 12">
    <name type="scientific">Mesopusillimonas faecipullorum</name>
    <dbReference type="NCBI Taxonomy" id="2755040"/>
    <lineage>
        <taxon>Bacteria</taxon>
        <taxon>Pseudomonadati</taxon>
        <taxon>Pseudomonadota</taxon>
        <taxon>Betaproteobacteria</taxon>
        <taxon>Burkholderiales</taxon>
        <taxon>Alcaligenaceae</taxon>
        <taxon>Mesopusillimonas</taxon>
    </lineage>
</organism>
<dbReference type="Pfam" id="PF04290">
    <property type="entry name" value="DctQ"/>
    <property type="match status" value="1"/>
</dbReference>
<gene>
    <name evidence="11" type="ORF">H0484_06040</name>
</gene>
<keyword evidence="6 9" id="KW-1133">Transmembrane helix</keyword>
<feature type="domain" description="Tripartite ATP-independent periplasmic transporters DctQ component" evidence="10">
    <location>
        <begin position="32"/>
        <end position="159"/>
    </location>
</feature>
<protein>
    <recommendedName>
        <fullName evidence="9">TRAP transporter small permease protein</fullName>
    </recommendedName>
</protein>
<keyword evidence="12" id="KW-1185">Reference proteome</keyword>
<evidence type="ECO:0000256" key="9">
    <source>
        <dbReference type="RuleBase" id="RU369079"/>
    </source>
</evidence>
<keyword evidence="7 9" id="KW-0472">Membrane</keyword>
<comment type="caution">
    <text evidence="11">The sequence shown here is derived from an EMBL/GenBank/DDBJ whole genome shotgun (WGS) entry which is preliminary data.</text>
</comment>
<keyword evidence="2 9" id="KW-0813">Transport</keyword>
<dbReference type="InterPro" id="IPR007387">
    <property type="entry name" value="TRAP_DctQ"/>
</dbReference>
<comment type="subunit">
    <text evidence="9">The complex comprises the extracytoplasmic solute receptor protein and the two transmembrane proteins.</text>
</comment>
<feature type="transmembrane region" description="Helical" evidence="9">
    <location>
        <begin position="49"/>
        <end position="71"/>
    </location>
</feature>
<dbReference type="PANTHER" id="PTHR35011">
    <property type="entry name" value="2,3-DIKETO-L-GULONATE TRAP TRANSPORTER SMALL PERMEASE PROTEIN YIAM"/>
    <property type="match status" value="1"/>
</dbReference>
<dbReference type="RefSeq" id="WP_226953639.1">
    <property type="nucleotide sequence ID" value="NZ_JACDXW010000002.1"/>
</dbReference>
<dbReference type="PANTHER" id="PTHR35011:SF2">
    <property type="entry name" value="2,3-DIKETO-L-GULONATE TRAP TRANSPORTER SMALL PERMEASE PROTEIN YIAM"/>
    <property type="match status" value="1"/>
</dbReference>
<name>A0ABS8CBB0_9BURK</name>
<dbReference type="Proteomes" id="UP000776983">
    <property type="component" value="Unassembled WGS sequence"/>
</dbReference>
<keyword evidence="4 9" id="KW-0997">Cell inner membrane</keyword>
<evidence type="ECO:0000313" key="12">
    <source>
        <dbReference type="Proteomes" id="UP000776983"/>
    </source>
</evidence>
<comment type="caution">
    <text evidence="9">Lacks conserved residue(s) required for the propagation of feature annotation.</text>
</comment>
<keyword evidence="5 9" id="KW-0812">Transmembrane</keyword>
<evidence type="ECO:0000256" key="2">
    <source>
        <dbReference type="ARBA" id="ARBA00022448"/>
    </source>
</evidence>
<evidence type="ECO:0000313" key="11">
    <source>
        <dbReference type="EMBL" id="MCB5363314.1"/>
    </source>
</evidence>
<feature type="transmembrane region" description="Helical" evidence="9">
    <location>
        <begin position="137"/>
        <end position="156"/>
    </location>
</feature>
<evidence type="ECO:0000256" key="6">
    <source>
        <dbReference type="ARBA" id="ARBA00022989"/>
    </source>
</evidence>
<evidence type="ECO:0000256" key="1">
    <source>
        <dbReference type="ARBA" id="ARBA00004429"/>
    </source>
</evidence>
<evidence type="ECO:0000256" key="3">
    <source>
        <dbReference type="ARBA" id="ARBA00022475"/>
    </source>
</evidence>
<feature type="transmembrane region" description="Helical" evidence="9">
    <location>
        <begin position="92"/>
        <end position="110"/>
    </location>
</feature>
<evidence type="ECO:0000256" key="5">
    <source>
        <dbReference type="ARBA" id="ARBA00022692"/>
    </source>
</evidence>
<comment type="function">
    <text evidence="9">Part of the tripartite ATP-independent periplasmic (TRAP) transport system.</text>
</comment>
<evidence type="ECO:0000256" key="7">
    <source>
        <dbReference type="ARBA" id="ARBA00023136"/>
    </source>
</evidence>
<evidence type="ECO:0000256" key="4">
    <source>
        <dbReference type="ARBA" id="ARBA00022519"/>
    </source>
</evidence>
<sequence length="176" mass="19175">MGAAEKACAWVGAAARLLCLAAGLILLLAMGMATCVDIVSRYFAAGIPGIWEGVTLAMRWMIGLALPYAFYSGSHIAVELFTDACRPRVRQFFIVLAMTVSLMIMLLLAWKVTGRLMDIRSYGGVTSDLSLPTYYDWVPLALGPVLSVPVLTTMLWRELVRLFQHQAGLSRSGESA</sequence>
<comment type="similarity">
    <text evidence="8 9">Belongs to the TRAP transporter small permease family.</text>
</comment>
<keyword evidence="3" id="KW-1003">Cell membrane</keyword>
<evidence type="ECO:0000256" key="8">
    <source>
        <dbReference type="ARBA" id="ARBA00038436"/>
    </source>
</evidence>
<dbReference type="EMBL" id="JACDXW010000002">
    <property type="protein sequence ID" value="MCB5363314.1"/>
    <property type="molecule type" value="Genomic_DNA"/>
</dbReference>
<reference evidence="11 12" key="1">
    <citation type="submission" date="2020-07" db="EMBL/GenBank/DDBJ databases">
        <title>Pusillimonas sp. nov., isolated from poultry manure in Taiwan.</title>
        <authorList>
            <person name="Lin S.-Y."/>
            <person name="Tang Y.-S."/>
            <person name="Young C.-C."/>
        </authorList>
    </citation>
    <scope>NUCLEOTIDE SEQUENCE [LARGE SCALE GENOMIC DNA]</scope>
    <source>
        <strain evidence="11 12">CC-YST705</strain>
    </source>
</reference>
<accession>A0ABS8CBB0</accession>
<evidence type="ECO:0000259" key="10">
    <source>
        <dbReference type="Pfam" id="PF04290"/>
    </source>
</evidence>
<dbReference type="InterPro" id="IPR055348">
    <property type="entry name" value="DctQ"/>
</dbReference>
<proteinExistence type="inferred from homology"/>
<comment type="subcellular location">
    <subcellularLocation>
        <location evidence="1 9">Cell inner membrane</location>
        <topology evidence="1 9">Multi-pass membrane protein</topology>
    </subcellularLocation>
</comment>